<dbReference type="GO" id="GO:0005886">
    <property type="term" value="C:plasma membrane"/>
    <property type="evidence" value="ECO:0007669"/>
    <property type="project" value="UniProtKB-SubCell"/>
</dbReference>
<dbReference type="PANTHER" id="PTHR43297:SF2">
    <property type="entry name" value="DIPEPTIDE TRANSPORT ATP-BINDING PROTEIN DPPD"/>
    <property type="match status" value="1"/>
</dbReference>
<dbReference type="CDD" id="cd03257">
    <property type="entry name" value="ABC_NikE_OppD_transporters"/>
    <property type="match status" value="1"/>
</dbReference>
<dbReference type="EMBL" id="SOAZ01000022">
    <property type="protein sequence ID" value="TDT51064.1"/>
    <property type="molecule type" value="Genomic_DNA"/>
</dbReference>
<dbReference type="InterPro" id="IPR017871">
    <property type="entry name" value="ABC_transporter-like_CS"/>
</dbReference>
<dbReference type="FunFam" id="3.40.50.300:FF:000016">
    <property type="entry name" value="Oligopeptide ABC transporter ATP-binding component"/>
    <property type="match status" value="1"/>
</dbReference>
<dbReference type="InterPro" id="IPR027417">
    <property type="entry name" value="P-loop_NTPase"/>
</dbReference>
<accession>A0A4V3ES09</accession>
<dbReference type="GO" id="GO:0016887">
    <property type="term" value="F:ATP hydrolysis activity"/>
    <property type="evidence" value="ECO:0007669"/>
    <property type="project" value="InterPro"/>
</dbReference>
<protein>
    <submittedName>
        <fullName evidence="9">Oligopeptide transport system ATP-binding protein</fullName>
    </submittedName>
</protein>
<dbReference type="PROSITE" id="PS50893">
    <property type="entry name" value="ABC_TRANSPORTER_2"/>
    <property type="match status" value="1"/>
</dbReference>
<name>A0A4V3ES09_9CLOT</name>
<dbReference type="AlphaFoldDB" id="A0A4V3ES09"/>
<dbReference type="InterPro" id="IPR013563">
    <property type="entry name" value="Oligopep_ABC_C"/>
</dbReference>
<keyword evidence="6 9" id="KW-0067">ATP-binding</keyword>
<dbReference type="InterPro" id="IPR050388">
    <property type="entry name" value="ABC_Ni/Peptide_Import"/>
</dbReference>
<keyword evidence="3" id="KW-0813">Transport</keyword>
<evidence type="ECO:0000256" key="3">
    <source>
        <dbReference type="ARBA" id="ARBA00022448"/>
    </source>
</evidence>
<proteinExistence type="inferred from homology"/>
<evidence type="ECO:0000256" key="2">
    <source>
        <dbReference type="ARBA" id="ARBA00005417"/>
    </source>
</evidence>
<keyword evidence="5" id="KW-0547">Nucleotide-binding</keyword>
<evidence type="ECO:0000256" key="4">
    <source>
        <dbReference type="ARBA" id="ARBA00022475"/>
    </source>
</evidence>
<dbReference type="InterPro" id="IPR003439">
    <property type="entry name" value="ABC_transporter-like_ATP-bd"/>
</dbReference>
<dbReference type="RefSeq" id="WP_133628884.1">
    <property type="nucleotide sequence ID" value="NZ_SOAZ01000022.1"/>
</dbReference>
<comment type="caution">
    <text evidence="9">The sequence shown here is derived from an EMBL/GenBank/DDBJ whole genome shotgun (WGS) entry which is preliminary data.</text>
</comment>
<evidence type="ECO:0000256" key="6">
    <source>
        <dbReference type="ARBA" id="ARBA00022840"/>
    </source>
</evidence>
<evidence type="ECO:0000256" key="5">
    <source>
        <dbReference type="ARBA" id="ARBA00022741"/>
    </source>
</evidence>
<dbReference type="GO" id="GO:0005524">
    <property type="term" value="F:ATP binding"/>
    <property type="evidence" value="ECO:0007669"/>
    <property type="project" value="UniProtKB-KW"/>
</dbReference>
<dbReference type="InterPro" id="IPR003593">
    <property type="entry name" value="AAA+_ATPase"/>
</dbReference>
<dbReference type="OrthoDB" id="9806285at2"/>
<dbReference type="SMART" id="SM00382">
    <property type="entry name" value="AAA"/>
    <property type="match status" value="1"/>
</dbReference>
<feature type="domain" description="ABC transporter" evidence="8">
    <location>
        <begin position="7"/>
        <end position="258"/>
    </location>
</feature>
<dbReference type="NCBIfam" id="TIGR01727">
    <property type="entry name" value="oligo_HPY"/>
    <property type="match status" value="1"/>
</dbReference>
<evidence type="ECO:0000259" key="8">
    <source>
        <dbReference type="PROSITE" id="PS50893"/>
    </source>
</evidence>
<comment type="similarity">
    <text evidence="2">Belongs to the ABC transporter superfamily.</text>
</comment>
<dbReference type="Pfam" id="PF00005">
    <property type="entry name" value="ABC_tran"/>
    <property type="match status" value="1"/>
</dbReference>
<dbReference type="Pfam" id="PF08352">
    <property type="entry name" value="oligo_HPY"/>
    <property type="match status" value="1"/>
</dbReference>
<reference evidence="9 10" key="1">
    <citation type="submission" date="2019-03" db="EMBL/GenBank/DDBJ databases">
        <title>Genomic Encyclopedia of Type Strains, Phase IV (KMG-IV): sequencing the most valuable type-strain genomes for metagenomic binning, comparative biology and taxonomic classification.</title>
        <authorList>
            <person name="Goeker M."/>
        </authorList>
    </citation>
    <scope>NUCLEOTIDE SEQUENCE [LARGE SCALE GENOMIC DNA]</scope>
    <source>
        <strain evidence="9 10">DSM 24455</strain>
    </source>
</reference>
<gene>
    <name evidence="9" type="ORF">EDD71_12234</name>
</gene>
<keyword evidence="7" id="KW-0472">Membrane</keyword>
<dbReference type="PANTHER" id="PTHR43297">
    <property type="entry name" value="OLIGOPEPTIDE TRANSPORT ATP-BINDING PROTEIN APPD"/>
    <property type="match status" value="1"/>
</dbReference>
<evidence type="ECO:0000256" key="7">
    <source>
        <dbReference type="ARBA" id="ARBA00023136"/>
    </source>
</evidence>
<dbReference type="Proteomes" id="UP000295325">
    <property type="component" value="Unassembled WGS sequence"/>
</dbReference>
<keyword evidence="10" id="KW-1185">Reference proteome</keyword>
<dbReference type="GO" id="GO:0015833">
    <property type="term" value="P:peptide transport"/>
    <property type="evidence" value="ECO:0007669"/>
    <property type="project" value="InterPro"/>
</dbReference>
<comment type="subcellular location">
    <subcellularLocation>
        <location evidence="1">Cell membrane</location>
        <topology evidence="1">Peripheral membrane protein</topology>
    </subcellularLocation>
</comment>
<evidence type="ECO:0000313" key="9">
    <source>
        <dbReference type="EMBL" id="TDT51064.1"/>
    </source>
</evidence>
<keyword evidence="4" id="KW-1003">Cell membrane</keyword>
<dbReference type="Gene3D" id="3.40.50.300">
    <property type="entry name" value="P-loop containing nucleotide triphosphate hydrolases"/>
    <property type="match status" value="1"/>
</dbReference>
<evidence type="ECO:0000256" key="1">
    <source>
        <dbReference type="ARBA" id="ARBA00004202"/>
    </source>
</evidence>
<organism evidence="9 10">
    <name type="scientific">Fonticella tunisiensis</name>
    <dbReference type="NCBI Taxonomy" id="1096341"/>
    <lineage>
        <taxon>Bacteria</taxon>
        <taxon>Bacillati</taxon>
        <taxon>Bacillota</taxon>
        <taxon>Clostridia</taxon>
        <taxon>Eubacteriales</taxon>
        <taxon>Clostridiaceae</taxon>
        <taxon>Fonticella</taxon>
    </lineage>
</organism>
<dbReference type="PROSITE" id="PS00211">
    <property type="entry name" value="ABC_TRANSPORTER_1"/>
    <property type="match status" value="1"/>
</dbReference>
<sequence length="325" mass="36233">MNREILLEVNDLKTYFYTVDGVVPAVDGVSFTISKGETLGIVGESGSGKSVTARSIMRLIPNPPGKIVSGSIKFKDEELLTKKDSEMRMIRGSKIGMIFQDPMTSLNPLFTVGDQIIEALCIHQNIDKKEAKEKAIEALRMVGIPSPEKRINNYPHQMSGGMRQRVMIAMALVCSPDLLIADEPTTALDVTIQAQILDLIKDMKNMLNMSVMIITHDLGVVADIADSVIVMYAGKMMEYGRAFDMFSNPLHPYTKGLLDSIPTLSMEGDRLKSIEGSLPNVTLDYKGCRFADRCSERCEKCFVEEPPLIKVNDSYVRCHKYLNRR</sequence>
<evidence type="ECO:0000313" key="10">
    <source>
        <dbReference type="Proteomes" id="UP000295325"/>
    </source>
</evidence>
<dbReference type="SUPFAM" id="SSF52540">
    <property type="entry name" value="P-loop containing nucleoside triphosphate hydrolases"/>
    <property type="match status" value="1"/>
</dbReference>